<keyword evidence="3" id="KW-1185">Reference proteome</keyword>
<accession>A0ABT9E432</accession>
<dbReference type="RefSeq" id="WP_305105717.1">
    <property type="nucleotide sequence ID" value="NZ_JAUTWS010000021.1"/>
</dbReference>
<evidence type="ECO:0000259" key="1">
    <source>
        <dbReference type="Pfam" id="PF02581"/>
    </source>
</evidence>
<organism evidence="2 3">
    <name type="scientific">Paracraurococcus lichenis</name>
    <dbReference type="NCBI Taxonomy" id="3064888"/>
    <lineage>
        <taxon>Bacteria</taxon>
        <taxon>Pseudomonadati</taxon>
        <taxon>Pseudomonadota</taxon>
        <taxon>Alphaproteobacteria</taxon>
        <taxon>Acetobacterales</taxon>
        <taxon>Roseomonadaceae</taxon>
        <taxon>Paracraurococcus</taxon>
    </lineage>
</organism>
<evidence type="ECO:0000313" key="3">
    <source>
        <dbReference type="Proteomes" id="UP001243009"/>
    </source>
</evidence>
<evidence type="ECO:0000313" key="2">
    <source>
        <dbReference type="EMBL" id="MDO9710862.1"/>
    </source>
</evidence>
<dbReference type="Gene3D" id="3.20.20.70">
    <property type="entry name" value="Aldolase class I"/>
    <property type="match status" value="1"/>
</dbReference>
<name>A0ABT9E432_9PROT</name>
<proteinExistence type="predicted"/>
<dbReference type="InterPro" id="IPR036206">
    <property type="entry name" value="ThiamineP_synth_sf"/>
</dbReference>
<sequence>MRTLEGAARRLKPPPGLPRLWLLGDPVRLPDPRTAAARLPRGAAVLARGLAPAVTAGLAALARRRRLVLLVAGDGRGALRHGAGLHLPERRGSAGLLPFLLARRRRRLLLTAAAHGRAGLARARRLGVDAVLLSPVFPTASHPGAPALGPFRWMALVRRAGRPVVALGGLDGAGAARLPRRTAGFAAIGALAGASPGRHSGAG</sequence>
<dbReference type="EMBL" id="JAUTWS010000021">
    <property type="protein sequence ID" value="MDO9710862.1"/>
    <property type="molecule type" value="Genomic_DNA"/>
</dbReference>
<gene>
    <name evidence="2" type="ORF">Q7A36_21100</name>
</gene>
<dbReference type="SUPFAM" id="SSF51391">
    <property type="entry name" value="Thiamin phosphate synthase"/>
    <property type="match status" value="1"/>
</dbReference>
<dbReference type="InterPro" id="IPR022998">
    <property type="entry name" value="ThiamineP_synth_TenI"/>
</dbReference>
<protein>
    <submittedName>
        <fullName evidence="2">Thiamine phosphate synthase</fullName>
    </submittedName>
</protein>
<comment type="caution">
    <text evidence="2">The sequence shown here is derived from an EMBL/GenBank/DDBJ whole genome shotgun (WGS) entry which is preliminary data.</text>
</comment>
<dbReference type="Pfam" id="PF02581">
    <property type="entry name" value="TMP-TENI"/>
    <property type="match status" value="1"/>
</dbReference>
<dbReference type="Proteomes" id="UP001243009">
    <property type="component" value="Unassembled WGS sequence"/>
</dbReference>
<reference evidence="2 3" key="1">
    <citation type="submission" date="2023-08" db="EMBL/GenBank/DDBJ databases">
        <title>The draft genome sequence of Paracraurococcus sp. LOR1-02.</title>
        <authorList>
            <person name="Kingkaew E."/>
            <person name="Tanasupawat S."/>
        </authorList>
    </citation>
    <scope>NUCLEOTIDE SEQUENCE [LARGE SCALE GENOMIC DNA]</scope>
    <source>
        <strain evidence="2 3">LOR1-02</strain>
    </source>
</reference>
<dbReference type="InterPro" id="IPR013785">
    <property type="entry name" value="Aldolase_TIM"/>
</dbReference>
<feature type="domain" description="Thiamine phosphate synthase/TenI" evidence="1">
    <location>
        <begin position="57"/>
        <end position="187"/>
    </location>
</feature>